<feature type="transmembrane region" description="Helical" evidence="1">
    <location>
        <begin position="103"/>
        <end position="124"/>
    </location>
</feature>
<evidence type="ECO:0000313" key="3">
    <source>
        <dbReference type="Proteomes" id="UP000320184"/>
    </source>
</evidence>
<gene>
    <name evidence="2" type="ORF">E6K73_05170</name>
</gene>
<keyword evidence="1" id="KW-1133">Transmembrane helix</keyword>
<evidence type="ECO:0000256" key="1">
    <source>
        <dbReference type="SAM" id="Phobius"/>
    </source>
</evidence>
<dbReference type="EMBL" id="VBOT01000060">
    <property type="protein sequence ID" value="TMQ51684.1"/>
    <property type="molecule type" value="Genomic_DNA"/>
</dbReference>
<dbReference type="Proteomes" id="UP000320184">
    <property type="component" value="Unassembled WGS sequence"/>
</dbReference>
<evidence type="ECO:0008006" key="4">
    <source>
        <dbReference type="Google" id="ProtNLM"/>
    </source>
</evidence>
<accession>A0A538SJX9</accession>
<keyword evidence="1" id="KW-0472">Membrane</keyword>
<organism evidence="2 3">
    <name type="scientific">Eiseniibacteriota bacterium</name>
    <dbReference type="NCBI Taxonomy" id="2212470"/>
    <lineage>
        <taxon>Bacteria</taxon>
        <taxon>Candidatus Eiseniibacteriota</taxon>
    </lineage>
</organism>
<sequence>MSSRRLSYAALMVAAALTGVYSESIANFEVLTLVVFGSGVLLGARDGALVGTLTELIYSLLNPYGPAHPLVTLSQVIGESSAGAAGGLAARAGLPERAPAARAVMLALAGAGLTAWFDLITNLAGGVVYGKLRATLIGGIPFSLWHIGTNVALFAIAGTPLVTVFAHYRSRLSS</sequence>
<comment type="caution">
    <text evidence="2">The sequence shown here is derived from an EMBL/GenBank/DDBJ whole genome shotgun (WGS) entry which is preliminary data.</text>
</comment>
<evidence type="ECO:0000313" key="2">
    <source>
        <dbReference type="EMBL" id="TMQ51684.1"/>
    </source>
</evidence>
<feature type="transmembrane region" description="Helical" evidence="1">
    <location>
        <begin position="144"/>
        <end position="168"/>
    </location>
</feature>
<keyword evidence="1" id="KW-0812">Transmembrane</keyword>
<proteinExistence type="predicted"/>
<reference evidence="2 3" key="1">
    <citation type="journal article" date="2019" name="Nat. Microbiol.">
        <title>Mediterranean grassland soil C-N compound turnover is dependent on rainfall and depth, and is mediated by genomically divergent microorganisms.</title>
        <authorList>
            <person name="Diamond S."/>
            <person name="Andeer P.F."/>
            <person name="Li Z."/>
            <person name="Crits-Christoph A."/>
            <person name="Burstein D."/>
            <person name="Anantharaman K."/>
            <person name="Lane K.R."/>
            <person name="Thomas B.C."/>
            <person name="Pan C."/>
            <person name="Northen T.R."/>
            <person name="Banfield J.F."/>
        </authorList>
    </citation>
    <scope>NUCLEOTIDE SEQUENCE [LARGE SCALE GENOMIC DNA]</scope>
    <source>
        <strain evidence="2">WS_3</strain>
    </source>
</reference>
<protein>
    <recommendedName>
        <fullName evidence="4">ECF transporter S component</fullName>
    </recommendedName>
</protein>
<name>A0A538SJX9_UNCEI</name>
<dbReference type="AlphaFoldDB" id="A0A538SJX9"/>
<dbReference type="Gene3D" id="1.10.1760.20">
    <property type="match status" value="1"/>
</dbReference>